<accession>A0A0B7KAD7</accession>
<gene>
    <name evidence="4" type="ORF">BN869_000010516_1</name>
</gene>
<dbReference type="GO" id="GO:0005634">
    <property type="term" value="C:nucleus"/>
    <property type="evidence" value="ECO:0007669"/>
    <property type="project" value="UniProtKB-SubCell"/>
</dbReference>
<comment type="subcellular location">
    <subcellularLocation>
        <location evidence="1">Nucleus</location>
    </subcellularLocation>
</comment>
<keyword evidence="2" id="KW-0539">Nucleus</keyword>
<dbReference type="CDD" id="cd12148">
    <property type="entry name" value="fungal_TF_MHR"/>
    <property type="match status" value="1"/>
</dbReference>
<feature type="region of interest" description="Disordered" evidence="3">
    <location>
        <begin position="609"/>
        <end position="630"/>
    </location>
</feature>
<name>A0A0B7KAD7_BIOOC</name>
<organism evidence="4">
    <name type="scientific">Bionectria ochroleuca</name>
    <name type="common">Gliocladium roseum</name>
    <dbReference type="NCBI Taxonomy" id="29856"/>
    <lineage>
        <taxon>Eukaryota</taxon>
        <taxon>Fungi</taxon>
        <taxon>Dikarya</taxon>
        <taxon>Ascomycota</taxon>
        <taxon>Pezizomycotina</taxon>
        <taxon>Sordariomycetes</taxon>
        <taxon>Hypocreomycetidae</taxon>
        <taxon>Hypocreales</taxon>
        <taxon>Bionectriaceae</taxon>
        <taxon>Clonostachys</taxon>
    </lineage>
</organism>
<dbReference type="PANTHER" id="PTHR31001:SF76">
    <property type="entry name" value="ZN(2)-C6 FUNGAL-TYPE DOMAIN-CONTAINING PROTEIN"/>
    <property type="match status" value="1"/>
</dbReference>
<evidence type="ECO:0000256" key="3">
    <source>
        <dbReference type="SAM" id="MobiDB-lite"/>
    </source>
</evidence>
<sequence length="698" mass="77732">MTLLHGIDSPVPLAHGVKSNVPKQSPARIVLGDPVAHETRNHGRRATVSHLPAALSPLVTTDAQDESELMMLRRRITDLETELQRRPIQSPSVHEPYPEPTMHRIRAADEEPIHQGIANETQSPSGDTVAEDAASILEFLAWGRRKNPDLLPVTSPEAITQASTVGDVQIPQTHSDLASSDEGNFDDLSQTSVLQLLLPEPQKTWELVLWHENCLLWYHCSYYGPCLRTQLKSFYDKCDGSIEHPGIDLQWVAFLFSVLAGSIICLPAEAAERFGFDERERDILSKRWFQAAITCLNKADFASNHSILSIQAITTLTLSAHMLGFSNLQSTYLAASVRIAQSLGIHRLTATVPGGEVEKEAARRVWSQICCQDWFSLPFSDTYLINPAYSKSEPPLNCHDGHLTSLPDSIPTVAGYSRFLGKIARIMPQLQDGLMSCNTLFTKYEQVLKWDKQLRTIAIANRPRYLSNVPLEPDWPVWVHWARRSLAISSSHKIIMIHRSFLSKSFSNPAFAFTRKTCLAASKTIMKEYKCVFEEDGPVLWIHQAFAVAASIILILDLLHSGPGEPSNAEHLQLIKDMIGMLHKCRNSTIAARGVTLLTSLYDEVSGRVAPQGSKRTSSDDIDESNERSQKKPRLFNVPAFVKAFCNNQRAQASQTSQVEVPTVATSVLLADTFFDAGPFDEESIENLFYLASQDLSM</sequence>
<evidence type="ECO:0000313" key="4">
    <source>
        <dbReference type="EMBL" id="CEO54458.1"/>
    </source>
</evidence>
<dbReference type="EMBL" id="CDPU01000042">
    <property type="protein sequence ID" value="CEO54458.1"/>
    <property type="molecule type" value="Genomic_DNA"/>
</dbReference>
<dbReference type="InterPro" id="IPR050613">
    <property type="entry name" value="Sec_Metabolite_Reg"/>
</dbReference>
<evidence type="ECO:0000256" key="2">
    <source>
        <dbReference type="ARBA" id="ARBA00023242"/>
    </source>
</evidence>
<reference evidence="4" key="1">
    <citation type="submission" date="2015-01" db="EMBL/GenBank/DDBJ databases">
        <authorList>
            <person name="Durling Mikael"/>
        </authorList>
    </citation>
    <scope>NUCLEOTIDE SEQUENCE</scope>
</reference>
<proteinExistence type="predicted"/>
<protein>
    <recommendedName>
        <fullName evidence="5">Transcription factor domain-containing protein</fullName>
    </recommendedName>
</protein>
<dbReference type="AlphaFoldDB" id="A0A0B7KAD7"/>
<evidence type="ECO:0008006" key="5">
    <source>
        <dbReference type="Google" id="ProtNLM"/>
    </source>
</evidence>
<evidence type="ECO:0000256" key="1">
    <source>
        <dbReference type="ARBA" id="ARBA00004123"/>
    </source>
</evidence>
<dbReference type="PANTHER" id="PTHR31001">
    <property type="entry name" value="UNCHARACTERIZED TRANSCRIPTIONAL REGULATORY PROTEIN"/>
    <property type="match status" value="1"/>
</dbReference>